<comment type="caution">
    <text evidence="7">The sequence shown here is derived from an EMBL/GenBank/DDBJ whole genome shotgun (WGS) entry which is preliminary data.</text>
</comment>
<keyword evidence="4" id="KW-0677">Repeat</keyword>
<feature type="domain" description="Anaphase-promoting complex subunit 4-like WD40" evidence="6">
    <location>
        <begin position="223"/>
        <end position="304"/>
    </location>
</feature>
<sequence length="312" mass="33914">MAAGVVLATAGYGSQINFWDVSTGTSTRSVNFPDSQVNVLAVSPDKLHLVAGGNPKIRMFETSTNNPNPVTEFEGHTSNVTAVGFPNHSRWVYSGSEDGTIKIFDTRSAAVQRNYENKDKVGITSVALHPNQAQLISADQNGTIRVWDLPADKCIAQSKPETDDIAMRSVSVASNGSMVAACNNVGHCFLWLMDDHQSCYSLGNQTPLAKKVHDTYSLKCLISPDRKLLATASADHTVKLWRLPDFTLDKILGEHQRWVHDIAFSADSSFLASASSDGRARLWQVSDGEMVHHYTGHTKAIVAVALNDSSLD</sequence>
<dbReference type="GO" id="GO:0031929">
    <property type="term" value="P:TOR signaling"/>
    <property type="evidence" value="ECO:0007669"/>
    <property type="project" value="InterPro"/>
</dbReference>
<evidence type="ECO:0000256" key="3">
    <source>
        <dbReference type="ARBA" id="ARBA00022574"/>
    </source>
</evidence>
<evidence type="ECO:0000256" key="4">
    <source>
        <dbReference type="ARBA" id="ARBA00022737"/>
    </source>
</evidence>
<reference evidence="7 8" key="1">
    <citation type="submission" date="2017-12" db="EMBL/GenBank/DDBJ databases">
        <title>Sequencing, de novo assembly and annotation of complete genome of a new Thraustochytrid species, strain FCC1311.</title>
        <authorList>
            <person name="Sedici K."/>
            <person name="Godart F."/>
            <person name="Aiese Cigliano R."/>
            <person name="Sanseverino W."/>
            <person name="Barakat M."/>
            <person name="Ortet P."/>
            <person name="Marechal E."/>
            <person name="Cagnac O."/>
            <person name="Amato A."/>
        </authorList>
    </citation>
    <scope>NUCLEOTIDE SEQUENCE [LARGE SCALE GENOMIC DNA]</scope>
</reference>
<dbReference type="PROSITE" id="PS50294">
    <property type="entry name" value="WD_REPEATS_REGION"/>
    <property type="match status" value="3"/>
</dbReference>
<dbReference type="InParanoid" id="A0A2R5G937"/>
<feature type="repeat" description="WD" evidence="5">
    <location>
        <begin position="123"/>
        <end position="157"/>
    </location>
</feature>
<dbReference type="InterPro" id="IPR024977">
    <property type="entry name" value="Apc4-like_WD40_dom"/>
</dbReference>
<dbReference type="InterPro" id="IPR001680">
    <property type="entry name" value="WD40_rpt"/>
</dbReference>
<dbReference type="PROSITE" id="PS00678">
    <property type="entry name" value="WD_REPEATS_1"/>
    <property type="match status" value="1"/>
</dbReference>
<evidence type="ECO:0000259" key="6">
    <source>
        <dbReference type="Pfam" id="PF12894"/>
    </source>
</evidence>
<dbReference type="InterPro" id="IPR019775">
    <property type="entry name" value="WD40_repeat_CS"/>
</dbReference>
<evidence type="ECO:0000256" key="2">
    <source>
        <dbReference type="ARBA" id="ARBA00018867"/>
    </source>
</evidence>
<dbReference type="CDD" id="cd00200">
    <property type="entry name" value="WD40"/>
    <property type="match status" value="1"/>
</dbReference>
<evidence type="ECO:0000313" key="7">
    <source>
        <dbReference type="EMBL" id="GBG27576.1"/>
    </source>
</evidence>
<evidence type="ECO:0000256" key="5">
    <source>
        <dbReference type="PROSITE-ProRule" id="PRU00221"/>
    </source>
</evidence>
<protein>
    <recommendedName>
        <fullName evidence="2">Target of rapamycin complex subunit LST8</fullName>
    </recommendedName>
</protein>
<feature type="repeat" description="WD" evidence="5">
    <location>
        <begin position="223"/>
        <end position="243"/>
    </location>
</feature>
<accession>A0A2R5G937</accession>
<dbReference type="SMART" id="SM00320">
    <property type="entry name" value="WD40"/>
    <property type="match status" value="5"/>
</dbReference>
<dbReference type="OrthoDB" id="400at2759"/>
<evidence type="ECO:0000256" key="1">
    <source>
        <dbReference type="ARBA" id="ARBA00009890"/>
    </source>
</evidence>
<dbReference type="EMBL" id="BEYU01000033">
    <property type="protein sequence ID" value="GBG27576.1"/>
    <property type="molecule type" value="Genomic_DNA"/>
</dbReference>
<dbReference type="InterPro" id="IPR037588">
    <property type="entry name" value="MLST8"/>
</dbReference>
<dbReference type="PRINTS" id="PR00320">
    <property type="entry name" value="GPROTEINBRPT"/>
</dbReference>
<dbReference type="GO" id="GO:0031932">
    <property type="term" value="C:TORC2 complex"/>
    <property type="evidence" value="ECO:0007669"/>
    <property type="project" value="InterPro"/>
</dbReference>
<gene>
    <name evidence="7" type="ORF">FCC1311_037992</name>
</gene>
<evidence type="ECO:0000313" key="8">
    <source>
        <dbReference type="Proteomes" id="UP000241890"/>
    </source>
</evidence>
<comment type="similarity">
    <text evidence="1">Belongs to the WD repeat LST8 family.</text>
</comment>
<keyword evidence="8" id="KW-1185">Reference proteome</keyword>
<name>A0A2R5G937_9STRA</name>
<dbReference type="InterPro" id="IPR020472">
    <property type="entry name" value="WD40_PAC1"/>
</dbReference>
<dbReference type="InterPro" id="IPR015943">
    <property type="entry name" value="WD40/YVTN_repeat-like_dom_sf"/>
</dbReference>
<organism evidence="7 8">
    <name type="scientific">Hondaea fermentalgiana</name>
    <dbReference type="NCBI Taxonomy" id="2315210"/>
    <lineage>
        <taxon>Eukaryota</taxon>
        <taxon>Sar</taxon>
        <taxon>Stramenopiles</taxon>
        <taxon>Bigyra</taxon>
        <taxon>Labyrinthulomycetes</taxon>
        <taxon>Thraustochytrida</taxon>
        <taxon>Thraustochytriidae</taxon>
        <taxon>Hondaea</taxon>
    </lineage>
</organism>
<dbReference type="GO" id="GO:0031931">
    <property type="term" value="C:TORC1 complex"/>
    <property type="evidence" value="ECO:0007669"/>
    <property type="project" value="InterPro"/>
</dbReference>
<dbReference type="Pfam" id="PF00400">
    <property type="entry name" value="WD40"/>
    <property type="match status" value="2"/>
</dbReference>
<dbReference type="SUPFAM" id="SSF50998">
    <property type="entry name" value="Quinoprotein alcohol dehydrogenase-like"/>
    <property type="match status" value="1"/>
</dbReference>
<dbReference type="PANTHER" id="PTHR19842">
    <property type="entry name" value="G BETA-LIKE PROTEIN GBL"/>
    <property type="match status" value="1"/>
</dbReference>
<feature type="repeat" description="WD" evidence="5">
    <location>
        <begin position="252"/>
        <end position="293"/>
    </location>
</feature>
<feature type="repeat" description="WD" evidence="5">
    <location>
        <begin position="73"/>
        <end position="114"/>
    </location>
</feature>
<dbReference type="PANTHER" id="PTHR19842:SF0">
    <property type="entry name" value="TARGET OF RAPAMYCIN COMPLEX SUBUNIT LST8"/>
    <property type="match status" value="1"/>
</dbReference>
<proteinExistence type="inferred from homology"/>
<dbReference type="Proteomes" id="UP000241890">
    <property type="component" value="Unassembled WGS sequence"/>
</dbReference>
<dbReference type="InterPro" id="IPR011047">
    <property type="entry name" value="Quinoprotein_ADH-like_sf"/>
</dbReference>
<keyword evidence="3 5" id="KW-0853">WD repeat</keyword>
<dbReference type="Pfam" id="PF12894">
    <property type="entry name" value="ANAPC4_WD40"/>
    <property type="match status" value="1"/>
</dbReference>
<dbReference type="GO" id="GO:0032956">
    <property type="term" value="P:regulation of actin cytoskeleton organization"/>
    <property type="evidence" value="ECO:0007669"/>
    <property type="project" value="TreeGrafter"/>
</dbReference>
<dbReference type="PROSITE" id="PS50082">
    <property type="entry name" value="WD_REPEATS_2"/>
    <property type="match status" value="4"/>
</dbReference>
<dbReference type="AlphaFoldDB" id="A0A2R5G937"/>
<dbReference type="Gene3D" id="2.130.10.10">
    <property type="entry name" value="YVTN repeat-like/Quinoprotein amine dehydrogenase"/>
    <property type="match status" value="1"/>
</dbReference>